<evidence type="ECO:0000256" key="8">
    <source>
        <dbReference type="ARBA" id="ARBA00022679"/>
    </source>
</evidence>
<dbReference type="GO" id="GO:0008902">
    <property type="term" value="F:hydroxymethylpyrimidine kinase activity"/>
    <property type="evidence" value="ECO:0007669"/>
    <property type="project" value="UniProtKB-EC"/>
</dbReference>
<dbReference type="InterPro" id="IPR004399">
    <property type="entry name" value="HMP/HMP-P_kinase_dom"/>
</dbReference>
<evidence type="ECO:0000256" key="11">
    <source>
        <dbReference type="ARBA" id="ARBA00022840"/>
    </source>
</evidence>
<dbReference type="FunFam" id="3.40.1190.20:FF:000003">
    <property type="entry name" value="Phosphomethylpyrimidine kinase ThiD"/>
    <property type="match status" value="1"/>
</dbReference>
<dbReference type="GO" id="GO:0005524">
    <property type="term" value="F:ATP binding"/>
    <property type="evidence" value="ECO:0007669"/>
    <property type="project" value="UniProtKB-KW"/>
</dbReference>
<comment type="caution">
    <text evidence="17">The sequence shown here is derived from an EMBL/GenBank/DDBJ whole genome shotgun (WGS) entry which is preliminary data.</text>
</comment>
<evidence type="ECO:0000256" key="1">
    <source>
        <dbReference type="ARBA" id="ARBA00000151"/>
    </source>
</evidence>
<reference evidence="17 18" key="1">
    <citation type="submission" date="2017-03" db="EMBL/GenBank/DDBJ databases">
        <title>Genome sequence of Clostridium thermoalcaliphilum DSM 7309.</title>
        <authorList>
            <person name="Poehlein A."/>
            <person name="Daniel R."/>
        </authorList>
    </citation>
    <scope>NUCLEOTIDE SEQUENCE [LARGE SCALE GENOMIC DNA]</scope>
    <source>
        <strain evidence="17 18">DSM 7309</strain>
    </source>
</reference>
<protein>
    <recommendedName>
        <fullName evidence="7">Hydroxymethylpyrimidine/phosphomethylpyrimidine kinase</fullName>
        <ecNumber evidence="5">2.7.1.49</ecNumber>
        <ecNumber evidence="6">2.7.4.7</ecNumber>
    </recommendedName>
    <alternativeName>
        <fullName evidence="14">Hydroxymethylpyrimidine kinase</fullName>
    </alternativeName>
    <alternativeName>
        <fullName evidence="15">Hydroxymethylpyrimidine phosphate kinase</fullName>
    </alternativeName>
</protein>
<dbReference type="PANTHER" id="PTHR20858">
    <property type="entry name" value="PHOSPHOMETHYLPYRIMIDINE KINASE"/>
    <property type="match status" value="1"/>
</dbReference>
<evidence type="ECO:0000256" key="9">
    <source>
        <dbReference type="ARBA" id="ARBA00022741"/>
    </source>
</evidence>
<proteinExistence type="inferred from homology"/>
<dbReference type="NCBIfam" id="TIGR00097">
    <property type="entry name" value="HMP-P_kinase"/>
    <property type="match status" value="1"/>
</dbReference>
<evidence type="ECO:0000259" key="16">
    <source>
        <dbReference type="Pfam" id="PF08543"/>
    </source>
</evidence>
<comment type="similarity">
    <text evidence="4">Belongs to the ThiD family.</text>
</comment>
<accession>A0A1V4I5M6</accession>
<dbReference type="GO" id="GO:0005829">
    <property type="term" value="C:cytosol"/>
    <property type="evidence" value="ECO:0007669"/>
    <property type="project" value="TreeGrafter"/>
</dbReference>
<keyword evidence="11" id="KW-0067">ATP-binding</keyword>
<evidence type="ECO:0000256" key="7">
    <source>
        <dbReference type="ARBA" id="ARBA00019161"/>
    </source>
</evidence>
<dbReference type="Proteomes" id="UP000190140">
    <property type="component" value="Unassembled WGS sequence"/>
</dbReference>
<comment type="catalytic activity">
    <reaction evidence="1">
        <text>4-amino-5-hydroxymethyl-2-methylpyrimidine + ATP = 4-amino-2-methyl-5-(phosphooxymethyl)pyrimidine + ADP + H(+)</text>
        <dbReference type="Rhea" id="RHEA:23096"/>
        <dbReference type="ChEBI" id="CHEBI:15378"/>
        <dbReference type="ChEBI" id="CHEBI:16892"/>
        <dbReference type="ChEBI" id="CHEBI:30616"/>
        <dbReference type="ChEBI" id="CHEBI:58354"/>
        <dbReference type="ChEBI" id="CHEBI:456216"/>
        <dbReference type="EC" id="2.7.1.49"/>
    </reaction>
</comment>
<comment type="pathway">
    <text evidence="13">Cofactor biosynthesis; thiamine diphosphate biosynthesis; 4-amino-2-methyl-5-diphosphomethylpyrimidine from 5-amino-1-(5-phospho-D-ribosyl)imidazole: step 2/3.</text>
</comment>
<keyword evidence="10 17" id="KW-0418">Kinase</keyword>
<sequence>MRTALTIAGSDSCAGAGIQADLKTFYAHGIYGMSVITAVTAQNTKGVMAVENISSHIVEKQIDAIFCDIKVDSVKIGMLSEIDIIKAVSSKLRQYSPKNIVLDPVMISKSGYNLLNPDAKDVLIKELLPLSTVVTPNILEAQVITGINIKSIDDMKKSCKAMLEMGCKIVLIKGGHLSTDPIDILFDGEDFKYFEGKRIHTKNTHGTGCTLSSAIASNLAKGYAIEKSIKNAKEYINVAIQNSLSIGEGIGPTNHFYSIYEKCNMIEEID</sequence>
<evidence type="ECO:0000256" key="13">
    <source>
        <dbReference type="ARBA" id="ARBA00037917"/>
    </source>
</evidence>
<name>A0A1V4I5M6_9FIRM</name>
<comment type="pathway">
    <text evidence="3">Cofactor biosynthesis; thiamine diphosphate biosynthesis; 4-amino-2-methyl-5-diphosphomethylpyrimidine from 5-amino-1-(5-phospho-D-ribosyl)imidazole: step 3/3.</text>
</comment>
<evidence type="ECO:0000256" key="5">
    <source>
        <dbReference type="ARBA" id="ARBA00012135"/>
    </source>
</evidence>
<evidence type="ECO:0000313" key="18">
    <source>
        <dbReference type="Proteomes" id="UP000190140"/>
    </source>
</evidence>
<evidence type="ECO:0000256" key="6">
    <source>
        <dbReference type="ARBA" id="ARBA00012963"/>
    </source>
</evidence>
<keyword evidence="18" id="KW-1185">Reference proteome</keyword>
<dbReference type="Gene3D" id="3.40.1190.20">
    <property type="match status" value="1"/>
</dbReference>
<dbReference type="InterPro" id="IPR013749">
    <property type="entry name" value="PM/HMP-P_kinase-1"/>
</dbReference>
<evidence type="ECO:0000256" key="3">
    <source>
        <dbReference type="ARBA" id="ARBA00004769"/>
    </source>
</evidence>
<keyword evidence="9" id="KW-0547">Nucleotide-binding</keyword>
<dbReference type="Pfam" id="PF08543">
    <property type="entry name" value="Phos_pyr_kin"/>
    <property type="match status" value="1"/>
</dbReference>
<keyword evidence="12" id="KW-0784">Thiamine biosynthesis</keyword>
<comment type="catalytic activity">
    <reaction evidence="2">
        <text>4-amino-2-methyl-5-(phosphooxymethyl)pyrimidine + ATP = 4-amino-2-methyl-5-(diphosphooxymethyl)pyrimidine + ADP</text>
        <dbReference type="Rhea" id="RHEA:19893"/>
        <dbReference type="ChEBI" id="CHEBI:30616"/>
        <dbReference type="ChEBI" id="CHEBI:57841"/>
        <dbReference type="ChEBI" id="CHEBI:58354"/>
        <dbReference type="ChEBI" id="CHEBI:456216"/>
        <dbReference type="EC" id="2.7.4.7"/>
    </reaction>
</comment>
<evidence type="ECO:0000256" key="12">
    <source>
        <dbReference type="ARBA" id="ARBA00022977"/>
    </source>
</evidence>
<dbReference type="EC" id="2.7.4.7" evidence="6"/>
<dbReference type="RefSeq" id="WP_079413040.1">
    <property type="nucleotide sequence ID" value="NZ_MZGW01000007.1"/>
</dbReference>
<dbReference type="SUPFAM" id="SSF53613">
    <property type="entry name" value="Ribokinase-like"/>
    <property type="match status" value="1"/>
</dbReference>
<evidence type="ECO:0000256" key="15">
    <source>
        <dbReference type="ARBA" id="ARBA00043176"/>
    </source>
</evidence>
<organism evidence="17 18">
    <name type="scientific">Alkalithermobacter paradoxus</name>
    <dbReference type="NCBI Taxonomy" id="29349"/>
    <lineage>
        <taxon>Bacteria</taxon>
        <taxon>Bacillati</taxon>
        <taxon>Bacillota</taxon>
        <taxon>Clostridia</taxon>
        <taxon>Peptostreptococcales</taxon>
        <taxon>Tepidibacteraceae</taxon>
        <taxon>Alkalithermobacter</taxon>
    </lineage>
</organism>
<evidence type="ECO:0000256" key="4">
    <source>
        <dbReference type="ARBA" id="ARBA00009879"/>
    </source>
</evidence>
<evidence type="ECO:0000313" key="17">
    <source>
        <dbReference type="EMBL" id="OPJ55184.1"/>
    </source>
</evidence>
<dbReference type="AlphaFoldDB" id="A0A1V4I5M6"/>
<feature type="domain" description="Pyridoxamine kinase/Phosphomethylpyrimidine kinase" evidence="16">
    <location>
        <begin position="11"/>
        <end position="254"/>
    </location>
</feature>
<dbReference type="EMBL" id="MZGW01000007">
    <property type="protein sequence ID" value="OPJ55184.1"/>
    <property type="molecule type" value="Genomic_DNA"/>
</dbReference>
<dbReference type="PANTHER" id="PTHR20858:SF17">
    <property type="entry name" value="HYDROXYMETHYLPYRIMIDINE_PHOSPHOMETHYLPYRIMIDINE KINASE THI20-RELATED"/>
    <property type="match status" value="1"/>
</dbReference>
<dbReference type="GO" id="GO:0009228">
    <property type="term" value="P:thiamine biosynthetic process"/>
    <property type="evidence" value="ECO:0007669"/>
    <property type="project" value="UniProtKB-KW"/>
</dbReference>
<gene>
    <name evidence="17" type="primary">thiD</name>
    <name evidence="17" type="ORF">CLOTH_16840</name>
</gene>
<evidence type="ECO:0000256" key="10">
    <source>
        <dbReference type="ARBA" id="ARBA00022777"/>
    </source>
</evidence>
<dbReference type="EC" id="2.7.1.49" evidence="5"/>
<keyword evidence="8 17" id="KW-0808">Transferase</keyword>
<dbReference type="CDD" id="cd01169">
    <property type="entry name" value="HMPP_kinase"/>
    <property type="match status" value="1"/>
</dbReference>
<evidence type="ECO:0000256" key="2">
    <source>
        <dbReference type="ARBA" id="ARBA00000565"/>
    </source>
</evidence>
<dbReference type="GO" id="GO:0008972">
    <property type="term" value="F:phosphomethylpyrimidine kinase activity"/>
    <property type="evidence" value="ECO:0007669"/>
    <property type="project" value="UniProtKB-EC"/>
</dbReference>
<dbReference type="InterPro" id="IPR029056">
    <property type="entry name" value="Ribokinase-like"/>
</dbReference>
<dbReference type="OrthoDB" id="9810880at2"/>
<evidence type="ECO:0000256" key="14">
    <source>
        <dbReference type="ARBA" id="ARBA00042102"/>
    </source>
</evidence>
<dbReference type="STRING" id="29349.CLOTH_16840"/>